<evidence type="ECO:0000259" key="5">
    <source>
        <dbReference type="PROSITE" id="PS51782"/>
    </source>
</evidence>
<dbReference type="InterPro" id="IPR052196">
    <property type="entry name" value="Bact_Kbp"/>
</dbReference>
<dbReference type="InterPro" id="IPR018392">
    <property type="entry name" value="LysM"/>
</dbReference>
<feature type="compositionally biased region" description="Polar residues" evidence="3">
    <location>
        <begin position="162"/>
        <end position="179"/>
    </location>
</feature>
<dbReference type="Gene3D" id="3.10.350.10">
    <property type="entry name" value="LysM domain"/>
    <property type="match status" value="1"/>
</dbReference>
<dbReference type="Pfam" id="PF06737">
    <property type="entry name" value="Transglycosylas"/>
    <property type="match status" value="1"/>
</dbReference>
<dbReference type="SUPFAM" id="SSF53955">
    <property type="entry name" value="Lysozyme-like"/>
    <property type="match status" value="1"/>
</dbReference>
<dbReference type="GO" id="GO:0016787">
    <property type="term" value="F:hydrolase activity"/>
    <property type="evidence" value="ECO:0007669"/>
    <property type="project" value="UniProtKB-KW"/>
</dbReference>
<feature type="compositionally biased region" description="Low complexity" evidence="3">
    <location>
        <begin position="138"/>
        <end position="152"/>
    </location>
</feature>
<dbReference type="KEGG" id="slia:HA039_21150"/>
<evidence type="ECO:0000256" key="4">
    <source>
        <dbReference type="SAM" id="SignalP"/>
    </source>
</evidence>
<dbReference type="SUPFAM" id="SSF54106">
    <property type="entry name" value="LysM domain"/>
    <property type="match status" value="1"/>
</dbReference>
<comment type="similarity">
    <text evidence="1">Belongs to the transglycosylase family. Rpf subfamily.</text>
</comment>
<feature type="compositionally biased region" description="Low complexity" evidence="3">
    <location>
        <begin position="203"/>
        <end position="218"/>
    </location>
</feature>
<dbReference type="EMBL" id="CP050177">
    <property type="protein sequence ID" value="QIQ04472.1"/>
    <property type="molecule type" value="Genomic_DNA"/>
</dbReference>
<evidence type="ECO:0000256" key="1">
    <source>
        <dbReference type="ARBA" id="ARBA00010830"/>
    </source>
</evidence>
<dbReference type="PANTHER" id="PTHR34700:SF4">
    <property type="entry name" value="PHAGE-LIKE ELEMENT PBSX PROTEIN XKDP"/>
    <property type="match status" value="1"/>
</dbReference>
<dbReference type="PANTHER" id="PTHR34700">
    <property type="entry name" value="POTASSIUM BINDING PROTEIN KBP"/>
    <property type="match status" value="1"/>
</dbReference>
<evidence type="ECO:0000256" key="2">
    <source>
        <dbReference type="ARBA" id="ARBA00022801"/>
    </source>
</evidence>
<dbReference type="Proteomes" id="UP000501179">
    <property type="component" value="Chromosome"/>
</dbReference>
<dbReference type="CDD" id="cd00118">
    <property type="entry name" value="LysM"/>
    <property type="match status" value="1"/>
</dbReference>
<dbReference type="CDD" id="cd13925">
    <property type="entry name" value="RPF"/>
    <property type="match status" value="1"/>
</dbReference>
<proteinExistence type="inferred from homology"/>
<dbReference type="AlphaFoldDB" id="A0A6G9H1Q6"/>
<gene>
    <name evidence="6" type="ORF">HA039_21150</name>
</gene>
<feature type="chain" id="PRO_5026016919" evidence="4">
    <location>
        <begin position="40"/>
        <end position="333"/>
    </location>
</feature>
<keyword evidence="4" id="KW-0732">Signal</keyword>
<protein>
    <submittedName>
        <fullName evidence="6">LysM peptidoglycan-binding domain-containing protein</fullName>
    </submittedName>
</protein>
<accession>A0A6G9H1Q6</accession>
<dbReference type="RefSeq" id="WP_167032375.1">
    <property type="nucleotide sequence ID" value="NZ_CP050177.1"/>
</dbReference>
<dbReference type="InterPro" id="IPR036779">
    <property type="entry name" value="LysM_dom_sf"/>
</dbReference>
<feature type="compositionally biased region" description="Basic and acidic residues" evidence="3">
    <location>
        <begin position="182"/>
        <end position="198"/>
    </location>
</feature>
<feature type="region of interest" description="Disordered" evidence="3">
    <location>
        <begin position="127"/>
        <end position="284"/>
    </location>
</feature>
<name>A0A6G9H1Q6_9ACTN</name>
<sequence length="333" mass="33518">MSANGRHRRPRQAPALIVAAGVTGSAIAIPLLGATSASAADASTWDRVADCESGGAWSADLGNGYFGGVQISQETWDDFGGGSYATRPDLASRSQQIAVAEKILDAQGPSAWASCAPVAGLVKDTAEPLVDPGAAPGADESSATPEASTAPSGADTDRAEGSDTTPTSPGSATPDSSPSAAKRTDGERDGRDGRDGAKGDGGTPSPSRSATPSTEATTDTVKGKHRGGAAPEDPAASPDLAGITPDNSGEERESGRHASRGDALTRDAEAVTPDATATPDGEYVVRPGDCLWRIADENGVDGGWRALYDANKDALGTDPDLILPGQTVDLGVK</sequence>
<reference evidence="6 7" key="1">
    <citation type="submission" date="2020-03" db="EMBL/GenBank/DDBJ databases">
        <title>A novel species.</title>
        <authorList>
            <person name="Gao J."/>
        </authorList>
    </citation>
    <scope>NUCLEOTIDE SEQUENCE [LARGE SCALE GENOMIC DNA]</scope>
    <source>
        <strain evidence="6 7">QMT-12</strain>
    </source>
</reference>
<evidence type="ECO:0000313" key="6">
    <source>
        <dbReference type="EMBL" id="QIQ04472.1"/>
    </source>
</evidence>
<organism evidence="6 7">
    <name type="scientific">Streptomyces liangshanensis</name>
    <dbReference type="NCBI Taxonomy" id="2717324"/>
    <lineage>
        <taxon>Bacteria</taxon>
        <taxon>Bacillati</taxon>
        <taxon>Actinomycetota</taxon>
        <taxon>Actinomycetes</taxon>
        <taxon>Kitasatosporales</taxon>
        <taxon>Streptomycetaceae</taxon>
        <taxon>Streptomyces</taxon>
    </lineage>
</organism>
<keyword evidence="7" id="KW-1185">Reference proteome</keyword>
<keyword evidence="2" id="KW-0378">Hydrolase</keyword>
<dbReference type="SMART" id="SM00257">
    <property type="entry name" value="LysM"/>
    <property type="match status" value="1"/>
</dbReference>
<dbReference type="Gene3D" id="1.10.530.10">
    <property type="match status" value="1"/>
</dbReference>
<dbReference type="InterPro" id="IPR010618">
    <property type="entry name" value="RPF"/>
</dbReference>
<dbReference type="InterPro" id="IPR023346">
    <property type="entry name" value="Lysozyme-like_dom_sf"/>
</dbReference>
<dbReference type="PROSITE" id="PS51782">
    <property type="entry name" value="LYSM"/>
    <property type="match status" value="1"/>
</dbReference>
<evidence type="ECO:0000256" key="3">
    <source>
        <dbReference type="SAM" id="MobiDB-lite"/>
    </source>
</evidence>
<feature type="compositionally biased region" description="Basic and acidic residues" evidence="3">
    <location>
        <begin position="249"/>
        <end position="269"/>
    </location>
</feature>
<dbReference type="Pfam" id="PF01476">
    <property type="entry name" value="LysM"/>
    <property type="match status" value="1"/>
</dbReference>
<evidence type="ECO:0000313" key="7">
    <source>
        <dbReference type="Proteomes" id="UP000501179"/>
    </source>
</evidence>
<feature type="signal peptide" evidence="4">
    <location>
        <begin position="1"/>
        <end position="39"/>
    </location>
</feature>
<feature type="domain" description="LysM" evidence="5">
    <location>
        <begin position="281"/>
        <end position="330"/>
    </location>
</feature>